<dbReference type="InterPro" id="IPR001451">
    <property type="entry name" value="Hexapep"/>
</dbReference>
<sequence>MLAAFFWSKIMPIYKFENITPTISNECFIAPSADIIGKVWIGEKSSIWFRTVVRGDVQEIHIGKSTNIQDLCMLHVTEELPLIIGNGVSVGHSVTLHACTIEDNCLIGMGSTILDGAVIGENSLVAAGSIVAPGKKYPPGSFIIGSPAIVKRQLNEGELKLYGDHYKSYEKYSKQFLDANCFEKVSD</sequence>
<dbReference type="Pfam" id="PF00132">
    <property type="entry name" value="Hexapep"/>
    <property type="match status" value="1"/>
</dbReference>
<evidence type="ECO:0000313" key="1">
    <source>
        <dbReference type="EMBL" id="CBW27843.1"/>
    </source>
</evidence>
<dbReference type="eggNOG" id="COG0663">
    <property type="taxonomic scope" value="Bacteria"/>
</dbReference>
<dbReference type="Proteomes" id="UP000008963">
    <property type="component" value="Chromosome"/>
</dbReference>
<organism evidence="1 2">
    <name type="scientific">Halobacteriovorax marinus (strain ATCC BAA-682 / DSM 15412 / SJ)</name>
    <name type="common">Bacteriovorax marinus</name>
    <dbReference type="NCBI Taxonomy" id="862908"/>
    <lineage>
        <taxon>Bacteria</taxon>
        <taxon>Pseudomonadati</taxon>
        <taxon>Bdellovibrionota</taxon>
        <taxon>Bacteriovoracia</taxon>
        <taxon>Bacteriovoracales</taxon>
        <taxon>Halobacteriovoraceae</taxon>
        <taxon>Halobacteriovorax</taxon>
    </lineage>
</organism>
<dbReference type="InterPro" id="IPR047324">
    <property type="entry name" value="LbH_gamma_CA-like"/>
</dbReference>
<dbReference type="AlphaFoldDB" id="E1WZF5"/>
<protein>
    <submittedName>
        <fullName evidence="1">Siderophore binding protein</fullName>
    </submittedName>
</protein>
<dbReference type="PANTHER" id="PTHR13061:SF29">
    <property type="entry name" value="GAMMA CARBONIC ANHYDRASE-LIKE 1, MITOCHONDRIAL-RELATED"/>
    <property type="match status" value="1"/>
</dbReference>
<accession>E1WZF5</accession>
<proteinExistence type="predicted"/>
<evidence type="ECO:0000313" key="2">
    <source>
        <dbReference type="Proteomes" id="UP000008963"/>
    </source>
</evidence>
<dbReference type="SUPFAM" id="SSF51161">
    <property type="entry name" value="Trimeric LpxA-like enzymes"/>
    <property type="match status" value="1"/>
</dbReference>
<dbReference type="CDD" id="cd04645">
    <property type="entry name" value="LbH_gamma_CA_like"/>
    <property type="match status" value="1"/>
</dbReference>
<dbReference type="EMBL" id="FQ312005">
    <property type="protein sequence ID" value="CBW27843.1"/>
    <property type="molecule type" value="Genomic_DNA"/>
</dbReference>
<dbReference type="PANTHER" id="PTHR13061">
    <property type="entry name" value="DYNACTIN SUBUNIT P25"/>
    <property type="match status" value="1"/>
</dbReference>
<name>E1WZF5_HALMS</name>
<reference evidence="2" key="1">
    <citation type="journal article" date="2013" name="ISME J.">
        <title>A small predatory core genome in the divergent marine Bacteriovorax marinus SJ and the terrestrial Bdellovibrio bacteriovorus.</title>
        <authorList>
            <person name="Crossman L.C."/>
            <person name="Chen H."/>
            <person name="Cerdeno-Tarraga A.M."/>
            <person name="Brooks K."/>
            <person name="Quail M.A."/>
            <person name="Pineiro S.A."/>
            <person name="Hobley L."/>
            <person name="Sockett R.E."/>
            <person name="Bentley S.D."/>
            <person name="Parkhill J."/>
            <person name="Williams H.N."/>
            <person name="Stine O.C."/>
        </authorList>
    </citation>
    <scope>NUCLEOTIDE SEQUENCE [LARGE SCALE GENOMIC DNA]</scope>
    <source>
        <strain evidence="2">ATCC BAA-682 / DSM 15412 / SJ</strain>
    </source>
</reference>
<dbReference type="STRING" id="862908.BMS_3085"/>
<dbReference type="InterPro" id="IPR050484">
    <property type="entry name" value="Transf_Hexapept/Carb_Anhydrase"/>
</dbReference>
<keyword evidence="2" id="KW-1185">Reference proteome</keyword>
<gene>
    <name evidence="1" type="ordered locus">BMS_3085</name>
</gene>
<dbReference type="InterPro" id="IPR011004">
    <property type="entry name" value="Trimer_LpxA-like_sf"/>
</dbReference>
<dbReference type="KEGG" id="bmx:BMS_3085"/>
<dbReference type="HOGENOM" id="CLU_064827_4_1_7"/>
<dbReference type="Gene3D" id="2.160.10.10">
    <property type="entry name" value="Hexapeptide repeat proteins"/>
    <property type="match status" value="1"/>
</dbReference>
<dbReference type="PATRIC" id="fig|862908.3.peg.2950"/>